<evidence type="ECO:0000313" key="2">
    <source>
        <dbReference type="EMBL" id="SVB85363.1"/>
    </source>
</evidence>
<evidence type="ECO:0000256" key="1">
    <source>
        <dbReference type="SAM" id="Phobius"/>
    </source>
</evidence>
<feature type="transmembrane region" description="Helical" evidence="1">
    <location>
        <begin position="111"/>
        <end position="136"/>
    </location>
</feature>
<keyword evidence="1" id="KW-0812">Transmembrane</keyword>
<name>A0A382HF67_9ZZZZ</name>
<feature type="transmembrane region" description="Helical" evidence="1">
    <location>
        <begin position="43"/>
        <end position="62"/>
    </location>
</feature>
<gene>
    <name evidence="2" type="ORF">METZ01_LOCUS238217</name>
</gene>
<keyword evidence="1" id="KW-0472">Membrane</keyword>
<feature type="transmembrane region" description="Helical" evidence="1">
    <location>
        <begin position="82"/>
        <end position="104"/>
    </location>
</feature>
<dbReference type="AlphaFoldDB" id="A0A382HF67"/>
<accession>A0A382HF67</accession>
<dbReference type="EMBL" id="UINC01060645">
    <property type="protein sequence ID" value="SVB85363.1"/>
    <property type="molecule type" value="Genomic_DNA"/>
</dbReference>
<reference evidence="2" key="1">
    <citation type="submission" date="2018-05" db="EMBL/GenBank/DDBJ databases">
        <authorList>
            <person name="Lanie J.A."/>
            <person name="Ng W.-L."/>
            <person name="Kazmierczak K.M."/>
            <person name="Andrzejewski T.M."/>
            <person name="Davidsen T.M."/>
            <person name="Wayne K.J."/>
            <person name="Tettelin H."/>
            <person name="Glass J.I."/>
            <person name="Rusch D."/>
            <person name="Podicherti R."/>
            <person name="Tsui H.-C.T."/>
            <person name="Winkler M.E."/>
        </authorList>
    </citation>
    <scope>NUCLEOTIDE SEQUENCE</scope>
</reference>
<keyword evidence="1" id="KW-1133">Transmembrane helix</keyword>
<proteinExistence type="predicted"/>
<sequence length="148" mass="16328">MDKQRLLQVAGLIWIIVGLFLIYRGSGLYNLAVIEQNTSKEALIISVILGVVIGILKGKFVLSKTALRNRNRINQLVPPLSIHHIFSGSFYVLIAGMMILGFLLREFNTYLGGYVVVASIYCGIGMALIAASSVYWKNDQLPPVEEVS</sequence>
<organism evidence="2">
    <name type="scientific">marine metagenome</name>
    <dbReference type="NCBI Taxonomy" id="408172"/>
    <lineage>
        <taxon>unclassified sequences</taxon>
        <taxon>metagenomes</taxon>
        <taxon>ecological metagenomes</taxon>
    </lineage>
</organism>
<protein>
    <submittedName>
        <fullName evidence="2">Uncharacterized protein</fullName>
    </submittedName>
</protein>
<feature type="transmembrane region" description="Helical" evidence="1">
    <location>
        <begin position="6"/>
        <end position="23"/>
    </location>
</feature>